<name>A0A191XSY2_EXTTI</name>
<dbReference type="InterPro" id="IPR006626">
    <property type="entry name" value="PbH1"/>
</dbReference>
<sequence>MYTAFSVAVLLMVSILHEGAAKDLRQVSEPKIPASCVSLKGNGGDETAALQKALNSCAKGKVVHLVSGTFVSGALTIPSGVGLWIDSDALLKASSNPKAFDSGKNICGTLNSDYTGCNPLIRITGATGSGVYGKGTIDGQGGGKMTGKGMSWWELAHEAQVKNSNENCPSLIEITNSRDITLYQITLKNSPGLHAGIRTTNGCTVWGVTINTPANARNTDGIDPSGAQNVTIAHSSISCGDDNVAIKGGFAATRHLSIVSNDFGSGYGMSIGSETYGGVSDVTVTSLTLEGTTNGLRIKSDRSRGGLVTGIVYANVCMKNVANPIVLDTAYSKTATGNRIPEFRDIIFNNIKVLTAGKYIFDGFSDANPIEVTLNNVHIAKHSTWTTSHAKINGKYYEDASGNKC</sequence>
<protein>
    <submittedName>
        <fullName evidence="6">Glycoside hydrolase family 28</fullName>
    </submittedName>
</protein>
<dbReference type="EMBL" id="KT921916">
    <property type="protein sequence ID" value="ANJ43589.1"/>
    <property type="molecule type" value="mRNA"/>
</dbReference>
<dbReference type="InterPro" id="IPR012334">
    <property type="entry name" value="Pectin_lyas_fold"/>
</dbReference>
<dbReference type="InterPro" id="IPR000743">
    <property type="entry name" value="Glyco_hydro_28"/>
</dbReference>
<evidence type="ECO:0000256" key="3">
    <source>
        <dbReference type="ARBA" id="ARBA00023295"/>
    </source>
</evidence>
<dbReference type="InterPro" id="IPR011050">
    <property type="entry name" value="Pectin_lyase_fold/virulence"/>
</dbReference>
<dbReference type="PANTHER" id="PTHR31339:SF9">
    <property type="entry name" value="PLASMIN AND FIBRONECTIN-BINDING PROTEIN A"/>
    <property type="match status" value="1"/>
</dbReference>
<dbReference type="InterPro" id="IPR051801">
    <property type="entry name" value="GH28_Enzymes"/>
</dbReference>
<reference evidence="6" key="1">
    <citation type="journal article" date="2016" name="Sci. Rep.">
        <title>Horizontal Gene Transfer of Pectinases from Bacteria Preceded the Diversification of Stick and Leaf Insects.</title>
        <authorList>
            <person name="Shelomi M."/>
            <person name="Danchin E.G."/>
            <person name="Heckel D."/>
            <person name="Wipfler B."/>
            <person name="Bradler S."/>
            <person name="Zhou X."/>
            <person name="Pauchet Y."/>
        </authorList>
    </citation>
    <scope>NUCLEOTIDE SEQUENCE</scope>
    <source>
        <strain evidence="6">ETI5-1</strain>
        <tissue evidence="6">Midgut</tissue>
    </source>
</reference>
<evidence type="ECO:0000256" key="5">
    <source>
        <dbReference type="SAM" id="SignalP"/>
    </source>
</evidence>
<evidence type="ECO:0000256" key="2">
    <source>
        <dbReference type="ARBA" id="ARBA00022801"/>
    </source>
</evidence>
<dbReference type="GO" id="GO:0004650">
    <property type="term" value="F:polygalacturonase activity"/>
    <property type="evidence" value="ECO:0007669"/>
    <property type="project" value="InterPro"/>
</dbReference>
<feature type="chain" id="PRO_5008249585" evidence="5">
    <location>
        <begin position="22"/>
        <end position="405"/>
    </location>
</feature>
<comment type="similarity">
    <text evidence="1 4">Belongs to the glycosyl hydrolase 28 family.</text>
</comment>
<proteinExistence type="evidence at transcript level"/>
<organism evidence="6">
    <name type="scientific">Extatosoma tiaratum</name>
    <name type="common">Giant prickly stick insect</name>
    <name type="synonym">Phasma tiaratum</name>
    <dbReference type="NCBI Taxonomy" id="7024"/>
    <lineage>
        <taxon>Eukaryota</taxon>
        <taxon>Metazoa</taxon>
        <taxon>Ecdysozoa</taxon>
        <taxon>Arthropoda</taxon>
        <taxon>Hexapoda</taxon>
        <taxon>Insecta</taxon>
        <taxon>Pterygota</taxon>
        <taxon>Neoptera</taxon>
        <taxon>Polyneoptera</taxon>
        <taxon>Phasmatodea</taxon>
        <taxon>Verophasmatodea</taxon>
        <taxon>Anareolatae</taxon>
        <taxon>Phasmatidae</taxon>
        <taxon>Tropidoderinae</taxon>
        <taxon>Extatosoma</taxon>
    </lineage>
</organism>
<feature type="signal peptide" evidence="5">
    <location>
        <begin position="1"/>
        <end position="21"/>
    </location>
</feature>
<dbReference type="AlphaFoldDB" id="A0A191XSY2"/>
<dbReference type="Gene3D" id="2.160.20.10">
    <property type="entry name" value="Single-stranded right-handed beta-helix, Pectin lyase-like"/>
    <property type="match status" value="1"/>
</dbReference>
<keyword evidence="2 4" id="KW-0378">Hydrolase</keyword>
<accession>A0A191XSY2</accession>
<keyword evidence="3 4" id="KW-0326">Glycosidase</keyword>
<dbReference type="Pfam" id="PF00295">
    <property type="entry name" value="Glyco_hydro_28"/>
    <property type="match status" value="1"/>
</dbReference>
<dbReference type="PANTHER" id="PTHR31339">
    <property type="entry name" value="PECTIN LYASE-RELATED"/>
    <property type="match status" value="1"/>
</dbReference>
<keyword evidence="5" id="KW-0732">Signal</keyword>
<evidence type="ECO:0000256" key="1">
    <source>
        <dbReference type="ARBA" id="ARBA00008834"/>
    </source>
</evidence>
<dbReference type="SMART" id="SM00710">
    <property type="entry name" value="PbH1"/>
    <property type="match status" value="3"/>
</dbReference>
<evidence type="ECO:0000313" key="6">
    <source>
        <dbReference type="EMBL" id="ANJ43589.1"/>
    </source>
</evidence>
<dbReference type="SUPFAM" id="SSF51126">
    <property type="entry name" value="Pectin lyase-like"/>
    <property type="match status" value="1"/>
</dbReference>
<dbReference type="GO" id="GO:0005975">
    <property type="term" value="P:carbohydrate metabolic process"/>
    <property type="evidence" value="ECO:0007669"/>
    <property type="project" value="InterPro"/>
</dbReference>
<evidence type="ECO:0000256" key="4">
    <source>
        <dbReference type="RuleBase" id="RU361169"/>
    </source>
</evidence>